<dbReference type="SUPFAM" id="SSF51658">
    <property type="entry name" value="Xylose isomerase-like"/>
    <property type="match status" value="1"/>
</dbReference>
<dbReference type="Pfam" id="PF01261">
    <property type="entry name" value="AP_endonuc_2"/>
    <property type="match status" value="1"/>
</dbReference>
<evidence type="ECO:0000259" key="1">
    <source>
        <dbReference type="Pfam" id="PF01261"/>
    </source>
</evidence>
<reference evidence="2" key="1">
    <citation type="submission" date="2021-10" db="EMBL/GenBank/DDBJ databases">
        <title>Anaerobic single-cell dispensing facilitates the cultivation of human gut bacteria.</title>
        <authorList>
            <person name="Afrizal A."/>
        </authorList>
    </citation>
    <scope>NUCLEOTIDE SEQUENCE</scope>
    <source>
        <strain evidence="2">CLA-AA-H215</strain>
    </source>
</reference>
<dbReference type="InterPro" id="IPR013022">
    <property type="entry name" value="Xyl_isomerase-like_TIM-brl"/>
</dbReference>
<protein>
    <submittedName>
        <fullName evidence="2">TIM barrel protein</fullName>
    </submittedName>
</protein>
<proteinExistence type="predicted"/>
<dbReference type="AlphaFoldDB" id="A0AAE3EDR7"/>
<feature type="domain" description="Xylose isomerase-like TIM barrel" evidence="1">
    <location>
        <begin position="118"/>
        <end position="256"/>
    </location>
</feature>
<accession>A0AAE3EDR7</accession>
<dbReference type="EMBL" id="JAJEQR010000047">
    <property type="protein sequence ID" value="MCC2232006.1"/>
    <property type="molecule type" value="Genomic_DNA"/>
</dbReference>
<dbReference type="InterPro" id="IPR036237">
    <property type="entry name" value="Xyl_isomerase-like_sf"/>
</dbReference>
<evidence type="ECO:0000313" key="2">
    <source>
        <dbReference type="EMBL" id="MCC2232006.1"/>
    </source>
</evidence>
<dbReference type="PANTHER" id="PTHR12110:SF48">
    <property type="entry name" value="BLL3656 PROTEIN"/>
    <property type="match status" value="1"/>
</dbReference>
<sequence length="282" mass="32307">MKKQWKGMFMVPHIWEAVYLAFRAGYDGLGAMLLPRGGKGPLHELLEKPELWDNVQNALDETGVFLNGIGNCIIDDNKDLHPYGMGNSPDPDELRPYFEFAGKHRLGGVQTSIWTTNEDLATEKFAHLCDVCDEYGLTVNLEFVAWGICDNLVKARKLLETTGKKNARITLDIMHLYYSGVTPEEIAAYPPEWFGEFHLCDVPHLKFPDNHKDLATEGRSYRLWPGESGLDLTPWLKVIPDTALVMPEIPNRDRNEKFGQFEYQARTLEECKRFYREKKIAL</sequence>
<comment type="caution">
    <text evidence="2">The sequence shown here is derived from an EMBL/GenBank/DDBJ whole genome shotgun (WGS) entry which is preliminary data.</text>
</comment>
<dbReference type="PANTHER" id="PTHR12110">
    <property type="entry name" value="HYDROXYPYRUVATE ISOMERASE"/>
    <property type="match status" value="1"/>
</dbReference>
<dbReference type="Proteomes" id="UP001198182">
    <property type="component" value="Unassembled WGS sequence"/>
</dbReference>
<dbReference type="InterPro" id="IPR050312">
    <property type="entry name" value="IolE/XylAMocC-like"/>
</dbReference>
<keyword evidence="3" id="KW-1185">Reference proteome</keyword>
<name>A0AAE3EDR7_9FIRM</name>
<dbReference type="RefSeq" id="WP_308454492.1">
    <property type="nucleotide sequence ID" value="NZ_JAJEQR010000047.1"/>
</dbReference>
<dbReference type="Gene3D" id="3.20.20.150">
    <property type="entry name" value="Divalent-metal-dependent TIM barrel enzymes"/>
    <property type="match status" value="1"/>
</dbReference>
<evidence type="ECO:0000313" key="3">
    <source>
        <dbReference type="Proteomes" id="UP001198182"/>
    </source>
</evidence>
<gene>
    <name evidence="2" type="ORF">LKD81_13535</name>
</gene>
<organism evidence="2 3">
    <name type="scientific">Hominifimenecus microfluidus</name>
    <dbReference type="NCBI Taxonomy" id="2885348"/>
    <lineage>
        <taxon>Bacteria</taxon>
        <taxon>Bacillati</taxon>
        <taxon>Bacillota</taxon>
        <taxon>Clostridia</taxon>
        <taxon>Lachnospirales</taxon>
        <taxon>Lachnospiraceae</taxon>
        <taxon>Hominifimenecus</taxon>
    </lineage>
</organism>